<name>A0A1F2WJ16_9ACTN</name>
<dbReference type="PANTHER" id="PTHR23416">
    <property type="entry name" value="SIALIC ACID SYNTHASE-RELATED"/>
    <property type="match status" value="1"/>
</dbReference>
<dbReference type="SUPFAM" id="SSF51161">
    <property type="entry name" value="Trimeric LpxA-like enzymes"/>
    <property type="match status" value="1"/>
</dbReference>
<dbReference type="STRING" id="1797197.A2Y75_06635"/>
<dbReference type="InterPro" id="IPR001451">
    <property type="entry name" value="Hexapep"/>
</dbReference>
<dbReference type="Pfam" id="PF00132">
    <property type="entry name" value="Hexapep"/>
    <property type="match status" value="1"/>
</dbReference>
<evidence type="ECO:0000313" key="2">
    <source>
        <dbReference type="Proteomes" id="UP000177876"/>
    </source>
</evidence>
<dbReference type="Proteomes" id="UP000177876">
    <property type="component" value="Unassembled WGS sequence"/>
</dbReference>
<accession>A0A1F2WJ16</accession>
<organism evidence="1 2">
    <name type="scientific">Candidatus Solincola sediminis</name>
    <dbReference type="NCBI Taxonomy" id="1797199"/>
    <lineage>
        <taxon>Bacteria</taxon>
        <taxon>Bacillati</taxon>
        <taxon>Actinomycetota</taxon>
        <taxon>Candidatus Geothermincolia</taxon>
        <taxon>Candidatus Geothermincolales</taxon>
        <taxon>Candidatus Geothermincolaceae</taxon>
        <taxon>Candidatus Solincola</taxon>
    </lineage>
</organism>
<dbReference type="InterPro" id="IPR051159">
    <property type="entry name" value="Hexapeptide_acetyltransf"/>
</dbReference>
<dbReference type="InterPro" id="IPR011004">
    <property type="entry name" value="Trimer_LpxA-like_sf"/>
</dbReference>
<dbReference type="Gene3D" id="2.160.10.10">
    <property type="entry name" value="Hexapeptide repeat proteins"/>
    <property type="match status" value="2"/>
</dbReference>
<evidence type="ECO:0000313" key="1">
    <source>
        <dbReference type="EMBL" id="OFW56836.1"/>
    </source>
</evidence>
<comment type="caution">
    <text evidence="1">The sequence shown here is derived from an EMBL/GenBank/DDBJ whole genome shotgun (WGS) entry which is preliminary data.</text>
</comment>
<proteinExistence type="predicted"/>
<dbReference type="AlphaFoldDB" id="A0A1F2WJ16"/>
<dbReference type="CDD" id="cd04647">
    <property type="entry name" value="LbH_MAT_like"/>
    <property type="match status" value="1"/>
</dbReference>
<evidence type="ECO:0008006" key="3">
    <source>
        <dbReference type="Google" id="ProtNLM"/>
    </source>
</evidence>
<gene>
    <name evidence="1" type="ORF">A2Y75_06635</name>
</gene>
<dbReference type="PANTHER" id="PTHR23416:SF78">
    <property type="entry name" value="LIPOPOLYSACCHARIDE BIOSYNTHESIS O-ACETYL TRANSFERASE WBBJ-RELATED"/>
    <property type="match status" value="1"/>
</dbReference>
<reference evidence="1 2" key="1">
    <citation type="journal article" date="2016" name="Nat. Commun.">
        <title>Thousands of microbial genomes shed light on interconnected biogeochemical processes in an aquifer system.</title>
        <authorList>
            <person name="Anantharaman K."/>
            <person name="Brown C.T."/>
            <person name="Hug L.A."/>
            <person name="Sharon I."/>
            <person name="Castelle C.J."/>
            <person name="Probst A.J."/>
            <person name="Thomas B.C."/>
            <person name="Singh A."/>
            <person name="Wilkins M.J."/>
            <person name="Karaoz U."/>
            <person name="Brodie E.L."/>
            <person name="Williams K.H."/>
            <person name="Hubbard S.S."/>
            <person name="Banfield J.F."/>
        </authorList>
    </citation>
    <scope>NUCLEOTIDE SEQUENCE [LARGE SCALE GENOMIC DNA]</scope>
</reference>
<sequence>MRFALTHPGIRYHQWQLRRAGVECGPYVWISARPDVALAGESSCSIADGTFIPTTIQIRGNDKGKIIIGRNCSIDSMARLFAANEAILLLEDNVAIGPFNIINAFADCTIKKNSMLGPYVNINCADHGIYLGEPMRFQEGSYGRIVIGEDCWIGSHAVILKDVTMGHGAVVAAGAVVNEDIPPCAIAAGVPAKVVGERQECPQSED</sequence>
<dbReference type="EMBL" id="MELK01000040">
    <property type="protein sequence ID" value="OFW56836.1"/>
    <property type="molecule type" value="Genomic_DNA"/>
</dbReference>
<protein>
    <recommendedName>
        <fullName evidence="3">Acyltransferase</fullName>
    </recommendedName>
</protein>